<evidence type="ECO:0000313" key="9">
    <source>
        <dbReference type="Proteomes" id="UP000323386"/>
    </source>
</evidence>
<dbReference type="GO" id="GO:0006508">
    <property type="term" value="P:proteolysis"/>
    <property type="evidence" value="ECO:0007669"/>
    <property type="project" value="UniProtKB-KW"/>
</dbReference>
<sequence>MLSSGRSASSLLLVALLASPLATLAAKVLTPERLIQAPRTAFSAASPNSASALYGVSTYDLEKHAKRQVLYALDLPSHSSTQRADPVEVVYNTTEGLYLADAEVAFLIDNVLYAKNLTAGTPDPLDPGYRIGAFPAPVSNLQVVRQSETEAVLVFSAEVYDDGVLANVKAHDASDREQEWNRVKAYDSDFVRHWDTWVNPRKRSQLFSVDLSRKKDNFVTSWHFDSDFRNLMPDTKLEAPVKPFGGADDFAVSDRFVAWTSKDPELPPAWHTKQNIYIAPLKGGAPPRRISSGEHGWAGAPAFSPDGETLAWLQMRKDGFESDRRILQLYTLNSDTQDELFGSWDQSPSSVQFSKDGSQLWILSEDDEQHKVYRASIRRKHSTGGWKASHAEPDEVVGQGGVSSVAELAGGRLLVAASSLTSPTELYLVDAGKGRKQPRQLTTIAADSHALSKVDFGPEPEQFTFAGSEGVTRHGWIVRPPGFDENRENGYPVAVLIHGGPEGSWANSWSTRWNPAVFAAQGFIVVTIDPSGSTGYGQEYTEAILGNWGGRPYYDIRAGVHYVLDTVPAADADRVVAAGASYGGYMINWIQGHNDPCSSSRGGEGDGLAGDKCFDFKALVCHDGVFSTASTWYSTDELYFPEAEFGGTPWSNPAGFARWSPSNHAANWNTPQLVIHGGRDYRLTESEGLSAFNTLQRRGVPSRLLYFPDENHWVLKPENSLRWHHEVIAWLKKWSDKGDVVTAAAPAAAPAATVEKPGLVFQK</sequence>
<keyword evidence="9" id="KW-1185">Reference proteome</keyword>
<evidence type="ECO:0000313" key="8">
    <source>
        <dbReference type="EMBL" id="SPO35944.1"/>
    </source>
</evidence>
<proteinExistence type="inferred from homology"/>
<dbReference type="SUPFAM" id="SSF69322">
    <property type="entry name" value="Tricorn protease domain 2"/>
    <property type="match status" value="1"/>
</dbReference>
<dbReference type="PANTHER" id="PTHR42776:SF13">
    <property type="entry name" value="DIPEPTIDYL-PEPTIDASE 5"/>
    <property type="match status" value="1"/>
</dbReference>
<name>A0A5C3EUC4_9BASI</name>
<dbReference type="Pfam" id="PF00326">
    <property type="entry name" value="Peptidase_S9"/>
    <property type="match status" value="2"/>
</dbReference>
<keyword evidence="2" id="KW-0645">Protease</keyword>
<evidence type="ECO:0000256" key="2">
    <source>
        <dbReference type="ARBA" id="ARBA00022670"/>
    </source>
</evidence>
<feature type="chain" id="PRO_5022671480" description="Dipeptidyl-peptidase V" evidence="6">
    <location>
        <begin position="26"/>
        <end position="763"/>
    </location>
</feature>
<dbReference type="OrthoDB" id="416344at2759"/>
<dbReference type="AlphaFoldDB" id="A0A5C3EUC4"/>
<dbReference type="Gene3D" id="3.40.50.1820">
    <property type="entry name" value="alpha/beta hydrolase"/>
    <property type="match status" value="1"/>
</dbReference>
<dbReference type="SUPFAM" id="SSF53474">
    <property type="entry name" value="alpha/beta-Hydrolases"/>
    <property type="match status" value="1"/>
</dbReference>
<dbReference type="GO" id="GO:0004252">
    <property type="term" value="F:serine-type endopeptidase activity"/>
    <property type="evidence" value="ECO:0007669"/>
    <property type="project" value="TreeGrafter"/>
</dbReference>
<feature type="signal peptide" evidence="6">
    <location>
        <begin position="1"/>
        <end position="25"/>
    </location>
</feature>
<evidence type="ECO:0000256" key="3">
    <source>
        <dbReference type="ARBA" id="ARBA00022729"/>
    </source>
</evidence>
<evidence type="ECO:0000256" key="5">
    <source>
        <dbReference type="ARBA" id="ARBA00032829"/>
    </source>
</evidence>
<evidence type="ECO:0000256" key="4">
    <source>
        <dbReference type="ARBA" id="ARBA00022801"/>
    </source>
</evidence>
<reference evidence="8 9" key="1">
    <citation type="submission" date="2018-03" db="EMBL/GenBank/DDBJ databases">
        <authorList>
            <person name="Guldener U."/>
        </authorList>
    </citation>
    <scope>NUCLEOTIDE SEQUENCE [LARGE SCALE GENOMIC DNA]</scope>
    <source>
        <strain evidence="8 9">DAOM196992</strain>
    </source>
</reference>
<evidence type="ECO:0000256" key="1">
    <source>
        <dbReference type="ARBA" id="ARBA00010040"/>
    </source>
</evidence>
<evidence type="ECO:0000256" key="6">
    <source>
        <dbReference type="SAM" id="SignalP"/>
    </source>
</evidence>
<gene>
    <name evidence="8" type="ORF">PSFLO_01415</name>
</gene>
<dbReference type="InterPro" id="IPR029058">
    <property type="entry name" value="AB_hydrolase_fold"/>
</dbReference>
<dbReference type="InterPro" id="IPR001375">
    <property type="entry name" value="Peptidase_S9_cat"/>
</dbReference>
<dbReference type="Proteomes" id="UP000323386">
    <property type="component" value="Unassembled WGS sequence"/>
</dbReference>
<feature type="domain" description="Peptidase S9 prolyl oligopeptidase catalytic" evidence="7">
    <location>
        <begin position="509"/>
        <end position="594"/>
    </location>
</feature>
<protein>
    <recommendedName>
        <fullName evidence="5">Dipeptidyl-peptidase V</fullName>
    </recommendedName>
</protein>
<dbReference type="Gene3D" id="2.120.10.30">
    <property type="entry name" value="TolB, C-terminal domain"/>
    <property type="match status" value="1"/>
</dbReference>
<dbReference type="PANTHER" id="PTHR42776">
    <property type="entry name" value="SERINE PEPTIDASE S9 FAMILY MEMBER"/>
    <property type="match status" value="1"/>
</dbReference>
<feature type="domain" description="Peptidase S9 prolyl oligopeptidase catalytic" evidence="7">
    <location>
        <begin position="616"/>
        <end position="736"/>
    </location>
</feature>
<comment type="similarity">
    <text evidence="1">Belongs to the peptidase S9C family.</text>
</comment>
<keyword evidence="3 6" id="KW-0732">Signal</keyword>
<dbReference type="FunFam" id="3.40.50.1820:FF:000028">
    <property type="entry name" value="S9 family peptidase"/>
    <property type="match status" value="1"/>
</dbReference>
<organism evidence="8 9">
    <name type="scientific">Pseudozyma flocculosa</name>
    <dbReference type="NCBI Taxonomy" id="84751"/>
    <lineage>
        <taxon>Eukaryota</taxon>
        <taxon>Fungi</taxon>
        <taxon>Dikarya</taxon>
        <taxon>Basidiomycota</taxon>
        <taxon>Ustilaginomycotina</taxon>
        <taxon>Ustilaginomycetes</taxon>
        <taxon>Ustilaginales</taxon>
        <taxon>Ustilaginaceae</taxon>
        <taxon>Pseudozyma</taxon>
    </lineage>
</organism>
<dbReference type="InterPro" id="IPR011042">
    <property type="entry name" value="6-blade_b-propeller_TolB-like"/>
</dbReference>
<evidence type="ECO:0000259" key="7">
    <source>
        <dbReference type="Pfam" id="PF00326"/>
    </source>
</evidence>
<keyword evidence="4" id="KW-0378">Hydrolase</keyword>
<accession>A0A5C3EUC4</accession>
<dbReference type="EMBL" id="OOIP01000003">
    <property type="protein sequence ID" value="SPO35944.1"/>
    <property type="molecule type" value="Genomic_DNA"/>
</dbReference>